<proteinExistence type="predicted"/>
<organism evidence="2 3">
    <name type="scientific">Lentinula lateritia</name>
    <dbReference type="NCBI Taxonomy" id="40482"/>
    <lineage>
        <taxon>Eukaryota</taxon>
        <taxon>Fungi</taxon>
        <taxon>Dikarya</taxon>
        <taxon>Basidiomycota</taxon>
        <taxon>Agaricomycotina</taxon>
        <taxon>Agaricomycetes</taxon>
        <taxon>Agaricomycetidae</taxon>
        <taxon>Agaricales</taxon>
        <taxon>Marasmiineae</taxon>
        <taxon>Omphalotaceae</taxon>
        <taxon>Lentinula</taxon>
    </lineage>
</organism>
<dbReference type="EMBL" id="JANVFT010000081">
    <property type="protein sequence ID" value="KAJ4473240.1"/>
    <property type="molecule type" value="Genomic_DNA"/>
</dbReference>
<reference evidence="2" key="1">
    <citation type="submission" date="2022-08" db="EMBL/GenBank/DDBJ databases">
        <title>A Global Phylogenomic Analysis of the Shiitake Genus Lentinula.</title>
        <authorList>
            <consortium name="DOE Joint Genome Institute"/>
            <person name="Sierra-Patev S."/>
            <person name="Min B."/>
            <person name="Naranjo-Ortiz M."/>
            <person name="Looney B."/>
            <person name="Konkel Z."/>
            <person name="Slot J.C."/>
            <person name="Sakamoto Y."/>
            <person name="Steenwyk J.L."/>
            <person name="Rokas A."/>
            <person name="Carro J."/>
            <person name="Camarero S."/>
            <person name="Ferreira P."/>
            <person name="Molpeceres G."/>
            <person name="Ruiz-Duenas F.J."/>
            <person name="Serrano A."/>
            <person name="Henrissat B."/>
            <person name="Drula E."/>
            <person name="Hughes K.W."/>
            <person name="Mata J.L."/>
            <person name="Ishikawa N.K."/>
            <person name="Vargas-Isla R."/>
            <person name="Ushijima S."/>
            <person name="Smith C.A."/>
            <person name="Ahrendt S."/>
            <person name="Andreopoulos W."/>
            <person name="He G."/>
            <person name="Labutti K."/>
            <person name="Lipzen A."/>
            <person name="Ng V."/>
            <person name="Riley R."/>
            <person name="Sandor L."/>
            <person name="Barry K."/>
            <person name="Martinez A.T."/>
            <person name="Xiao Y."/>
            <person name="Gibbons J.G."/>
            <person name="Terashima K."/>
            <person name="Grigoriev I.V."/>
            <person name="Hibbett D.S."/>
        </authorList>
    </citation>
    <scope>NUCLEOTIDE SEQUENCE</scope>
    <source>
        <strain evidence="2">RHP3577 ss4</strain>
    </source>
</reference>
<protein>
    <submittedName>
        <fullName evidence="2">Uncharacterized protein</fullName>
    </submittedName>
</protein>
<dbReference type="Proteomes" id="UP001150217">
    <property type="component" value="Unassembled WGS sequence"/>
</dbReference>
<keyword evidence="3" id="KW-1185">Reference proteome</keyword>
<evidence type="ECO:0000313" key="3">
    <source>
        <dbReference type="Proteomes" id="UP001150217"/>
    </source>
</evidence>
<evidence type="ECO:0000256" key="1">
    <source>
        <dbReference type="SAM" id="MobiDB-lite"/>
    </source>
</evidence>
<feature type="region of interest" description="Disordered" evidence="1">
    <location>
        <begin position="1"/>
        <end position="24"/>
    </location>
</feature>
<comment type="caution">
    <text evidence="2">The sequence shown here is derived from an EMBL/GenBank/DDBJ whole genome shotgun (WGS) entry which is preliminary data.</text>
</comment>
<name>A0ABQ8V9U3_9AGAR</name>
<gene>
    <name evidence="2" type="ORF">C8R41DRAFT_924212</name>
</gene>
<sequence length="178" mass="20605">MPTTLSSGAPSLSSQVTSGTETPTAPSLLVKRRTVFARYVARSYSRSYISPLKKARRDLAFYRTVYRVSLKRLHPTMREQFEELETALGEERRDWQKRVKCERNNTVKALQLFDRLSAHCNATHDAWQEDRKFWKAKTKSLQRDIRILELTNQSCQNVFSELENILHERIAASASGIE</sequence>
<accession>A0ABQ8V9U3</accession>
<evidence type="ECO:0000313" key="2">
    <source>
        <dbReference type="EMBL" id="KAJ4473240.1"/>
    </source>
</evidence>